<dbReference type="AlphaFoldDB" id="E6LCC4"/>
<evidence type="ECO:0000256" key="2">
    <source>
        <dbReference type="ARBA" id="ARBA00022679"/>
    </source>
</evidence>
<evidence type="ECO:0000313" key="5">
    <source>
        <dbReference type="Proteomes" id="UP000010296"/>
    </source>
</evidence>
<sequence length="277" mass="32555">MNEYNLLFCIDGSYIDQLKTTLLSLRKTSKPESKIHVYIMMKDSLSGLDALISYCQNLKLTCHPIAMANNEFQGAPVSERYPETIYYRLLAQEYLPQDLDRVLYLDADILCINEWQSLFEMDMNDQLYAACSHSKLTNLTNVINKVRLKTYESEGYFNSGVLLMNLPLLRQEVKRTAIYQFINENTYNLLLPDQDVLNALYGERILSLPDEVYNYDVRKKTTYEFLSKGEWTMDWVLDHTVFLHFCGKEKPWNESYTGRFSSLYKYFAKQSREIVEE</sequence>
<dbReference type="Proteomes" id="UP000010296">
    <property type="component" value="Unassembled WGS sequence"/>
</dbReference>
<reference evidence="4 5" key="1">
    <citation type="submission" date="2010-12" db="EMBL/GenBank/DDBJ databases">
        <authorList>
            <person name="Muzny D."/>
            <person name="Qin X."/>
            <person name="Deng J."/>
            <person name="Jiang H."/>
            <person name="Liu Y."/>
            <person name="Qu J."/>
            <person name="Song X.-Z."/>
            <person name="Zhang L."/>
            <person name="Thornton R."/>
            <person name="Coyle M."/>
            <person name="Francisco L."/>
            <person name="Jackson L."/>
            <person name="Javaid M."/>
            <person name="Korchina V."/>
            <person name="Kovar C."/>
            <person name="Mata R."/>
            <person name="Mathew T."/>
            <person name="Ngo R."/>
            <person name="Nguyen L."/>
            <person name="Nguyen N."/>
            <person name="Okwuonu G."/>
            <person name="Ongeri F."/>
            <person name="Pham C."/>
            <person name="Simmons D."/>
            <person name="Wilczek-Boney K."/>
            <person name="Hale W."/>
            <person name="Jakkamsetti A."/>
            <person name="Pham P."/>
            <person name="Ruth R."/>
            <person name="San Lucas F."/>
            <person name="Warren J."/>
            <person name="Zhang J."/>
            <person name="Zhao Z."/>
            <person name="Zhou C."/>
            <person name="Zhu D."/>
            <person name="Lee S."/>
            <person name="Bess C."/>
            <person name="Blankenburg K."/>
            <person name="Forbes L."/>
            <person name="Fu Q."/>
            <person name="Gubbala S."/>
            <person name="Hirani K."/>
            <person name="Jayaseelan J.C."/>
            <person name="Lara F."/>
            <person name="Munidasa M."/>
            <person name="Palculict T."/>
            <person name="Patil S."/>
            <person name="Pu L.-L."/>
            <person name="Saada N."/>
            <person name="Tang L."/>
            <person name="Weissenberger G."/>
            <person name="Zhu Y."/>
            <person name="Hemphill L."/>
            <person name="Shang Y."/>
            <person name="Youmans B."/>
            <person name="Ayvaz T."/>
            <person name="Ross M."/>
            <person name="Santibanez J."/>
            <person name="Aqrawi P."/>
            <person name="Gross S."/>
            <person name="Joshi V."/>
            <person name="Fowler G."/>
            <person name="Nazareth L."/>
            <person name="Reid J."/>
            <person name="Worley K."/>
            <person name="Petrosino J."/>
            <person name="Highlander S."/>
            <person name="Gibbs R."/>
        </authorList>
    </citation>
    <scope>NUCLEOTIDE SEQUENCE [LARGE SCALE GENOMIC DNA]</scope>
    <source>
        <strain evidence="5">DSM 15952 / CCUG 50447 / LMG 22039 / TP 1.5</strain>
    </source>
</reference>
<gene>
    <name evidence="4" type="ORF">HMPREF9088_0014</name>
</gene>
<evidence type="ECO:0000256" key="3">
    <source>
        <dbReference type="ARBA" id="ARBA00022723"/>
    </source>
</evidence>
<dbReference type="Pfam" id="PF01501">
    <property type="entry name" value="Glyco_transf_8"/>
    <property type="match status" value="1"/>
</dbReference>
<evidence type="ECO:0000313" key="4">
    <source>
        <dbReference type="EMBL" id="EFU75151.1"/>
    </source>
</evidence>
<dbReference type="GO" id="GO:0046872">
    <property type="term" value="F:metal ion binding"/>
    <property type="evidence" value="ECO:0007669"/>
    <property type="project" value="UniProtKB-KW"/>
</dbReference>
<dbReference type="InterPro" id="IPR029044">
    <property type="entry name" value="Nucleotide-diphossugar_trans"/>
</dbReference>
<dbReference type="Gene3D" id="3.90.550.10">
    <property type="entry name" value="Spore Coat Polysaccharide Biosynthesis Protein SpsA, Chain A"/>
    <property type="match status" value="1"/>
</dbReference>
<keyword evidence="2 4" id="KW-0808">Transferase</keyword>
<evidence type="ECO:0000256" key="1">
    <source>
        <dbReference type="ARBA" id="ARBA00022676"/>
    </source>
</evidence>
<dbReference type="RefSeq" id="WP_007207035.1">
    <property type="nucleotide sequence ID" value="NZ_GL622241.1"/>
</dbReference>
<keyword evidence="5" id="KW-1185">Reference proteome</keyword>
<dbReference type="SUPFAM" id="SSF53448">
    <property type="entry name" value="Nucleotide-diphospho-sugar transferases"/>
    <property type="match status" value="1"/>
</dbReference>
<dbReference type="InterPro" id="IPR050748">
    <property type="entry name" value="Glycosyltrans_8_dom-fam"/>
</dbReference>
<dbReference type="OrthoDB" id="5672604at2"/>
<dbReference type="EMBL" id="AEPV01000001">
    <property type="protein sequence ID" value="EFU75151.1"/>
    <property type="molecule type" value="Genomic_DNA"/>
</dbReference>
<dbReference type="STRING" id="888064.HMPREF9088_0014"/>
<dbReference type="GO" id="GO:0016757">
    <property type="term" value="F:glycosyltransferase activity"/>
    <property type="evidence" value="ECO:0007669"/>
    <property type="project" value="UniProtKB-KW"/>
</dbReference>
<accession>E6LCC4</accession>
<dbReference type="eggNOG" id="COG1442">
    <property type="taxonomic scope" value="Bacteria"/>
</dbReference>
<comment type="caution">
    <text evidence="4">The sequence shown here is derived from an EMBL/GenBank/DDBJ whole genome shotgun (WGS) entry which is preliminary data.</text>
</comment>
<name>E6LCC4_ENTI1</name>
<organism evidence="4 5">
    <name type="scientific">Enterococcus italicus (strain DSM 15952 / CCUG 50447 / LMG 22039 / TP 1.5)</name>
    <dbReference type="NCBI Taxonomy" id="888064"/>
    <lineage>
        <taxon>Bacteria</taxon>
        <taxon>Bacillati</taxon>
        <taxon>Bacillota</taxon>
        <taxon>Bacilli</taxon>
        <taxon>Lactobacillales</taxon>
        <taxon>Enterococcaceae</taxon>
        <taxon>Enterococcus</taxon>
    </lineage>
</organism>
<dbReference type="PANTHER" id="PTHR13778:SF47">
    <property type="entry name" value="LIPOPOLYSACCHARIDE 1,3-GALACTOSYLTRANSFERASE"/>
    <property type="match status" value="1"/>
</dbReference>
<dbReference type="CDD" id="cd04194">
    <property type="entry name" value="GT8_A4GalT_like"/>
    <property type="match status" value="1"/>
</dbReference>
<protein>
    <submittedName>
        <fullName evidence="4">Glycosyltransferase, family 8</fullName>
    </submittedName>
</protein>
<dbReference type="HOGENOM" id="CLU_050833_0_5_9"/>
<dbReference type="GeneID" id="302707001"/>
<dbReference type="PATRIC" id="fig|888064.11.peg.687"/>
<dbReference type="PANTHER" id="PTHR13778">
    <property type="entry name" value="GLYCOSYLTRANSFERASE 8 DOMAIN-CONTAINING PROTEIN"/>
    <property type="match status" value="1"/>
</dbReference>
<keyword evidence="3" id="KW-0479">Metal-binding</keyword>
<dbReference type="InterPro" id="IPR002495">
    <property type="entry name" value="Glyco_trans_8"/>
</dbReference>
<proteinExistence type="predicted"/>
<keyword evidence="1" id="KW-0328">Glycosyltransferase</keyword>